<dbReference type="Proteomes" id="UP000460272">
    <property type="component" value="Unassembled WGS sequence"/>
</dbReference>
<sequence length="83" mass="8982">MSVQQDGRRDGGKCEEACADPAHCLLKGTRFHDLRHFYASTLIAANVNPKVIQAPDAEDLGRGAIDAIFAATPTEQGRNRETS</sequence>
<dbReference type="Gene3D" id="1.10.443.10">
    <property type="entry name" value="Intergrase catalytic core"/>
    <property type="match status" value="1"/>
</dbReference>
<accession>A0A6P2C2Q3</accession>
<proteinExistence type="predicted"/>
<evidence type="ECO:0000256" key="1">
    <source>
        <dbReference type="ARBA" id="ARBA00023172"/>
    </source>
</evidence>
<gene>
    <name evidence="2" type="ORF">EAS64_14260</name>
</gene>
<evidence type="ECO:0000313" key="3">
    <source>
        <dbReference type="Proteomes" id="UP000460272"/>
    </source>
</evidence>
<reference evidence="2 3" key="1">
    <citation type="submission" date="2018-11" db="EMBL/GenBank/DDBJ databases">
        <title>Trebonia kvetii gen.nov., sp.nov., a novel acidophilic actinobacterium, and proposal of the new actinobacterial family Treboniaceae fam. nov.</title>
        <authorList>
            <person name="Rapoport D."/>
            <person name="Sagova-Mareckova M."/>
            <person name="Sedlacek I."/>
            <person name="Provaznik J."/>
            <person name="Kralova S."/>
            <person name="Pavlinic D."/>
            <person name="Benes V."/>
            <person name="Kopecky J."/>
        </authorList>
    </citation>
    <scope>NUCLEOTIDE SEQUENCE [LARGE SCALE GENOMIC DNA]</scope>
    <source>
        <strain evidence="2 3">15Tr583</strain>
    </source>
</reference>
<dbReference type="GO" id="GO:0006310">
    <property type="term" value="P:DNA recombination"/>
    <property type="evidence" value="ECO:0007669"/>
    <property type="project" value="UniProtKB-KW"/>
</dbReference>
<evidence type="ECO:0008006" key="4">
    <source>
        <dbReference type="Google" id="ProtNLM"/>
    </source>
</evidence>
<dbReference type="AlphaFoldDB" id="A0A6P2C2Q3"/>
<keyword evidence="3" id="KW-1185">Reference proteome</keyword>
<organism evidence="2 3">
    <name type="scientific">Trebonia kvetii</name>
    <dbReference type="NCBI Taxonomy" id="2480626"/>
    <lineage>
        <taxon>Bacteria</taxon>
        <taxon>Bacillati</taxon>
        <taxon>Actinomycetota</taxon>
        <taxon>Actinomycetes</taxon>
        <taxon>Streptosporangiales</taxon>
        <taxon>Treboniaceae</taxon>
        <taxon>Trebonia</taxon>
    </lineage>
</organism>
<keyword evidence="1" id="KW-0233">DNA recombination</keyword>
<dbReference type="InterPro" id="IPR013762">
    <property type="entry name" value="Integrase-like_cat_sf"/>
</dbReference>
<dbReference type="SUPFAM" id="SSF56349">
    <property type="entry name" value="DNA breaking-rejoining enzymes"/>
    <property type="match status" value="1"/>
</dbReference>
<dbReference type="OrthoDB" id="1822491at2"/>
<evidence type="ECO:0000313" key="2">
    <source>
        <dbReference type="EMBL" id="TVZ05659.1"/>
    </source>
</evidence>
<dbReference type="GO" id="GO:0015074">
    <property type="term" value="P:DNA integration"/>
    <property type="evidence" value="ECO:0007669"/>
    <property type="project" value="InterPro"/>
</dbReference>
<dbReference type="InterPro" id="IPR011010">
    <property type="entry name" value="DNA_brk_join_enz"/>
</dbReference>
<dbReference type="EMBL" id="RPFW01000002">
    <property type="protein sequence ID" value="TVZ05659.1"/>
    <property type="molecule type" value="Genomic_DNA"/>
</dbReference>
<dbReference type="RefSeq" id="WP_145853361.1">
    <property type="nucleotide sequence ID" value="NZ_RPFW01000002.1"/>
</dbReference>
<dbReference type="GO" id="GO:0003677">
    <property type="term" value="F:DNA binding"/>
    <property type="evidence" value="ECO:0007669"/>
    <property type="project" value="InterPro"/>
</dbReference>
<comment type="caution">
    <text evidence="2">The sequence shown here is derived from an EMBL/GenBank/DDBJ whole genome shotgun (WGS) entry which is preliminary data.</text>
</comment>
<name>A0A6P2C2Q3_9ACTN</name>
<protein>
    <recommendedName>
        <fullName evidence="4">Tyr recombinase domain-containing protein</fullName>
    </recommendedName>
</protein>